<dbReference type="PROSITE" id="PS51257">
    <property type="entry name" value="PROKAR_LIPOPROTEIN"/>
    <property type="match status" value="1"/>
</dbReference>
<feature type="chain" id="PRO_5003485320" evidence="2">
    <location>
        <begin position="22"/>
        <end position="550"/>
    </location>
</feature>
<dbReference type="RefSeq" id="WP_007898315.1">
    <property type="nucleotide sequence ID" value="NZ_JH379396.1"/>
</dbReference>
<feature type="region of interest" description="Disordered" evidence="1">
    <location>
        <begin position="207"/>
        <end position="238"/>
    </location>
</feature>
<evidence type="ECO:0000313" key="4">
    <source>
        <dbReference type="Proteomes" id="UP000004407"/>
    </source>
</evidence>
<dbReference type="InterPro" id="IPR008979">
    <property type="entry name" value="Galactose-bd-like_sf"/>
</dbReference>
<gene>
    <name evidence="3" type="ORF">HMPREF0673_00882</name>
</gene>
<dbReference type="HOGENOM" id="CLU_495075_0_0_10"/>
<dbReference type="NCBIfam" id="NF038128">
    <property type="entry name" value="choice_anch_J"/>
    <property type="match status" value="1"/>
</dbReference>
<dbReference type="GeneID" id="78336658"/>
<evidence type="ECO:0000313" key="3">
    <source>
        <dbReference type="EMBL" id="EHJ41312.1"/>
    </source>
</evidence>
<dbReference type="EMBL" id="AFZZ01000083">
    <property type="protein sequence ID" value="EHJ41312.1"/>
    <property type="molecule type" value="Genomic_DNA"/>
</dbReference>
<feature type="signal peptide" evidence="2">
    <location>
        <begin position="1"/>
        <end position="21"/>
    </location>
</feature>
<comment type="caution">
    <text evidence="3">The sequence shown here is derived from an EMBL/GenBank/DDBJ whole genome shotgun (WGS) entry which is preliminary data.</text>
</comment>
<protein>
    <submittedName>
        <fullName evidence="3">Carbohydrate binding domain protein</fullName>
    </submittedName>
</protein>
<dbReference type="Proteomes" id="UP000004407">
    <property type="component" value="Unassembled WGS sequence"/>
</dbReference>
<accession>G6AW84</accession>
<organism evidence="3 4">
    <name type="scientific">Leyella stercorea DSM 18206</name>
    <dbReference type="NCBI Taxonomy" id="1002367"/>
    <lineage>
        <taxon>Bacteria</taxon>
        <taxon>Pseudomonadati</taxon>
        <taxon>Bacteroidota</taxon>
        <taxon>Bacteroidia</taxon>
        <taxon>Bacteroidales</taxon>
        <taxon>Prevotellaceae</taxon>
        <taxon>Leyella</taxon>
    </lineage>
</organism>
<dbReference type="eggNOG" id="COG3391">
    <property type="taxonomic scope" value="Bacteria"/>
</dbReference>
<proteinExistence type="predicted"/>
<dbReference type="SUPFAM" id="SSF49785">
    <property type="entry name" value="Galactose-binding domain-like"/>
    <property type="match status" value="1"/>
</dbReference>
<sequence length="550" mass="59215">MKKIFFSMLVATMTAFTFTSCEDVPAAYEIPGGGNGGSTTEVPTLYSEAFDDNTTAFEFKDVNLTGGLTRVWKVASYNNNGYLNASAFLNNASHASESWAVSPAINLADSKKAVLAFSHAINKLSDVSTMKDMMTVWASTDYTGDVSAATWKQLVVPNYPAGTSWTFVESGDIDLTEYCGNKVYIGFKYTSTDENSGGWEVDNFTIKGDGTPMVSPDKPDTPDTPDTPTGSNLVSNGDFEAWTNSLPNNWKSASSASNAKLSQSTDAHSGQYSVCVAGGAKNQRLAYKELTLKPGTYKMSFYTKAATADGAVVDYGYVKVVDGKISGGNDYIYAKKYDKLTNTEWTAISHEFTLAEKTTVALVIAVIKNPGKDLLVDDFSLTTADGGVVDGGSTEPDQPETSTTSTYTLVNQITDGTYVLVAKTDAGYLAASPLAATYNYGYLKNPVSVTESNGTVKVSDANAFTIKKVDGGYTIQDATGYYFMNGAYNSFSRSAELPASGHIWTITVNSDKTVSIKNKEMGKTIQYDTEFTSFGAYEEIKAILPFLYKK</sequence>
<keyword evidence="2" id="KW-0732">Signal</keyword>
<evidence type="ECO:0000256" key="1">
    <source>
        <dbReference type="SAM" id="MobiDB-lite"/>
    </source>
</evidence>
<dbReference type="Gene3D" id="2.60.120.260">
    <property type="entry name" value="Galactose-binding domain-like"/>
    <property type="match status" value="1"/>
</dbReference>
<reference evidence="3 4" key="1">
    <citation type="submission" date="2011-08" db="EMBL/GenBank/DDBJ databases">
        <authorList>
            <person name="Weinstock G."/>
            <person name="Sodergren E."/>
            <person name="Clifton S."/>
            <person name="Fulton L."/>
            <person name="Fulton B."/>
            <person name="Courtney L."/>
            <person name="Fronick C."/>
            <person name="Harrison M."/>
            <person name="Strong C."/>
            <person name="Farmer C."/>
            <person name="Delahaunty K."/>
            <person name="Markovic C."/>
            <person name="Hall O."/>
            <person name="Minx P."/>
            <person name="Tomlinson C."/>
            <person name="Mitreva M."/>
            <person name="Hou S."/>
            <person name="Chen J."/>
            <person name="Wollam A."/>
            <person name="Pepin K.H."/>
            <person name="Johnson M."/>
            <person name="Bhonagiri V."/>
            <person name="Zhang X."/>
            <person name="Suruliraj S."/>
            <person name="Warren W."/>
            <person name="Chinwalla A."/>
            <person name="Mardis E.R."/>
            <person name="Wilson R.K."/>
        </authorList>
    </citation>
    <scope>NUCLEOTIDE SEQUENCE [LARGE SCALE GENOMIC DNA]</scope>
    <source>
        <strain evidence="3 4">DSM 18206</strain>
    </source>
</reference>
<dbReference type="PATRIC" id="fig|1002367.3.peg.699"/>
<evidence type="ECO:0000256" key="2">
    <source>
        <dbReference type="SAM" id="SignalP"/>
    </source>
</evidence>
<name>G6AW84_9BACT</name>
<dbReference type="AlphaFoldDB" id="G6AW84"/>